<protein>
    <recommendedName>
        <fullName evidence="2">Cysteine-rich CPCC domain-containing protein</fullName>
    </recommendedName>
</protein>
<name>A0A3B0YYZ8_9ZZZZ</name>
<dbReference type="EMBL" id="UOFL01000232">
    <property type="protein sequence ID" value="VAW81930.1"/>
    <property type="molecule type" value="Genomic_DNA"/>
</dbReference>
<dbReference type="AlphaFoldDB" id="A0A3B0YYZ8"/>
<feature type="region of interest" description="Disordered" evidence="1">
    <location>
        <begin position="78"/>
        <end position="105"/>
    </location>
</feature>
<reference evidence="3" key="1">
    <citation type="submission" date="2018-06" db="EMBL/GenBank/DDBJ databases">
        <authorList>
            <person name="Zhirakovskaya E."/>
        </authorList>
    </citation>
    <scope>NUCLEOTIDE SEQUENCE</scope>
</reference>
<dbReference type="Pfam" id="PF14206">
    <property type="entry name" value="Cys_rich_CPCC"/>
    <property type="match status" value="1"/>
</dbReference>
<gene>
    <name evidence="3" type="ORF">MNBD_GAMMA12-1951</name>
</gene>
<feature type="compositionally biased region" description="Basic and acidic residues" evidence="1">
    <location>
        <begin position="82"/>
        <end position="98"/>
    </location>
</feature>
<feature type="domain" description="Cysteine-rich CPCC" evidence="2">
    <location>
        <begin position="8"/>
        <end position="80"/>
    </location>
</feature>
<evidence type="ECO:0000313" key="3">
    <source>
        <dbReference type="EMBL" id="VAW81930.1"/>
    </source>
</evidence>
<dbReference type="InterPro" id="IPR025983">
    <property type="entry name" value="Cys_rich_CPCC"/>
</dbReference>
<organism evidence="3">
    <name type="scientific">hydrothermal vent metagenome</name>
    <dbReference type="NCBI Taxonomy" id="652676"/>
    <lineage>
        <taxon>unclassified sequences</taxon>
        <taxon>metagenomes</taxon>
        <taxon>ecological metagenomes</taxon>
    </lineage>
</organism>
<evidence type="ECO:0000259" key="2">
    <source>
        <dbReference type="Pfam" id="PF14206"/>
    </source>
</evidence>
<proteinExistence type="predicted"/>
<sequence>MMEFPKKFPCACCGYKVNDQPPGYHERCPICGWEDDLSQLRFADMTGVSNHVTLVTGQKNFIQYGAAERRNISVARAPVPGEQRDDSWRPIDENKDNIEQPQSGINYVDSYPRDPTVLYYWRETYWRRYTS</sequence>
<accession>A0A3B0YYZ8</accession>
<evidence type="ECO:0000256" key="1">
    <source>
        <dbReference type="SAM" id="MobiDB-lite"/>
    </source>
</evidence>